<dbReference type="Pfam" id="PF13302">
    <property type="entry name" value="Acetyltransf_3"/>
    <property type="match status" value="1"/>
</dbReference>
<proteinExistence type="inferred from homology"/>
<reference evidence="5 6" key="1">
    <citation type="submission" date="2016-11" db="EMBL/GenBank/DDBJ databases">
        <title>Actinomyces gypaetusis sp. nov. isolated from the vulture Gypaetus barbatus in Qinghai Tibet Plateau China.</title>
        <authorList>
            <person name="Meng X."/>
        </authorList>
    </citation>
    <scope>NUCLEOTIDE SEQUENCE [LARGE SCALE GENOMIC DNA]</scope>
    <source>
        <strain evidence="5 6">VUL4_2</strain>
    </source>
</reference>
<dbReference type="STRING" id="1921764.BSR28_00480"/>
<evidence type="ECO:0000256" key="2">
    <source>
        <dbReference type="ARBA" id="ARBA00023315"/>
    </source>
</evidence>
<dbReference type="GO" id="GO:0008999">
    <property type="term" value="F:protein-N-terminal-alanine acetyltransferase activity"/>
    <property type="evidence" value="ECO:0007669"/>
    <property type="project" value="TreeGrafter"/>
</dbReference>
<keyword evidence="1 5" id="KW-0808">Transferase</keyword>
<protein>
    <submittedName>
        <fullName evidence="5">GNAT family N-acetyltransferase</fullName>
    </submittedName>
</protein>
<evidence type="ECO:0000313" key="6">
    <source>
        <dbReference type="Proteomes" id="UP000186785"/>
    </source>
</evidence>
<name>A0A1Q5PQ68_9ACTO</name>
<dbReference type="PANTHER" id="PTHR43792">
    <property type="entry name" value="GNAT FAMILY, PUTATIVE (AFU_ORTHOLOGUE AFUA_3G00765)-RELATED-RELATED"/>
    <property type="match status" value="1"/>
</dbReference>
<dbReference type="EMBL" id="MQSV01000001">
    <property type="protein sequence ID" value="OKL49741.1"/>
    <property type="molecule type" value="Genomic_DNA"/>
</dbReference>
<dbReference type="InterPro" id="IPR016181">
    <property type="entry name" value="Acyl_CoA_acyltransferase"/>
</dbReference>
<dbReference type="AlphaFoldDB" id="A0A1Q5PQ68"/>
<dbReference type="Proteomes" id="UP000186785">
    <property type="component" value="Unassembled WGS sequence"/>
</dbReference>
<dbReference type="InterPro" id="IPR000182">
    <property type="entry name" value="GNAT_dom"/>
</dbReference>
<keyword evidence="2" id="KW-0012">Acyltransferase</keyword>
<evidence type="ECO:0000256" key="3">
    <source>
        <dbReference type="ARBA" id="ARBA00038502"/>
    </source>
</evidence>
<dbReference type="InterPro" id="IPR051531">
    <property type="entry name" value="N-acetyltransferase"/>
</dbReference>
<evidence type="ECO:0000259" key="4">
    <source>
        <dbReference type="PROSITE" id="PS51186"/>
    </source>
</evidence>
<dbReference type="SUPFAM" id="SSF55729">
    <property type="entry name" value="Acyl-CoA N-acyltransferases (Nat)"/>
    <property type="match status" value="1"/>
</dbReference>
<dbReference type="Gene3D" id="3.40.630.30">
    <property type="match status" value="1"/>
</dbReference>
<evidence type="ECO:0000256" key="1">
    <source>
        <dbReference type="ARBA" id="ARBA00022679"/>
    </source>
</evidence>
<dbReference type="RefSeq" id="WP_073708765.1">
    <property type="nucleotide sequence ID" value="NZ_MQSV01000001.1"/>
</dbReference>
<dbReference type="PANTHER" id="PTHR43792:SF8">
    <property type="entry name" value="[RIBOSOMAL PROTEIN US5]-ALANINE N-ACETYLTRANSFERASE"/>
    <property type="match status" value="1"/>
</dbReference>
<accession>A0A1Q5PQ68</accession>
<keyword evidence="6" id="KW-1185">Reference proteome</keyword>
<feature type="domain" description="N-acetyltransferase" evidence="4">
    <location>
        <begin position="13"/>
        <end position="178"/>
    </location>
</feature>
<dbReference type="GO" id="GO:0005737">
    <property type="term" value="C:cytoplasm"/>
    <property type="evidence" value="ECO:0007669"/>
    <property type="project" value="TreeGrafter"/>
</dbReference>
<evidence type="ECO:0000313" key="5">
    <source>
        <dbReference type="EMBL" id="OKL49741.1"/>
    </source>
</evidence>
<sequence length="188" mass="21753">MTRFDLSAQSGEITIRPLSAADYEVWFTGFENRGPSQNPYDDGRMDMSICSPEWFEGLVAKHQEFALADKQYIFGVFNESGEHLGMLDVVTLERGSFQWCEIGYLIHNQFWRRGYAYHALQALLKLLDTELNFHRVEAHVSDGNEPSMGLLKKLGFTYEGVRKNFIYEGDAWVDKHIYSLNLNEREPN</sequence>
<organism evidence="5 6">
    <name type="scientific">Boudabousia liubingyangii</name>
    <dbReference type="NCBI Taxonomy" id="1921764"/>
    <lineage>
        <taxon>Bacteria</taxon>
        <taxon>Bacillati</taxon>
        <taxon>Actinomycetota</taxon>
        <taxon>Actinomycetes</taxon>
        <taxon>Actinomycetales</taxon>
        <taxon>Actinomycetaceae</taxon>
        <taxon>Boudabousia</taxon>
    </lineage>
</organism>
<gene>
    <name evidence="5" type="ORF">BSR29_01970</name>
</gene>
<dbReference type="PROSITE" id="PS51186">
    <property type="entry name" value="GNAT"/>
    <property type="match status" value="1"/>
</dbReference>
<comment type="similarity">
    <text evidence="3">Belongs to the acetyltransferase family. RimJ subfamily.</text>
</comment>
<comment type="caution">
    <text evidence="5">The sequence shown here is derived from an EMBL/GenBank/DDBJ whole genome shotgun (WGS) entry which is preliminary data.</text>
</comment>